<dbReference type="PANTHER" id="PTHR43351:SF2">
    <property type="entry name" value="L(+)-TARTRATE DEHYDRATASE SUBUNIT BETA-RELATED"/>
    <property type="match status" value="1"/>
</dbReference>
<evidence type="ECO:0000256" key="1">
    <source>
        <dbReference type="ARBA" id="ARBA00008876"/>
    </source>
</evidence>
<organism evidence="4">
    <name type="scientific">Ignisphaera aggregans</name>
    <dbReference type="NCBI Taxonomy" id="334771"/>
    <lineage>
        <taxon>Archaea</taxon>
        <taxon>Thermoproteota</taxon>
        <taxon>Thermoprotei</taxon>
        <taxon>Desulfurococcales</taxon>
        <taxon>Desulfurococcaceae</taxon>
        <taxon>Ignisphaera</taxon>
    </lineage>
</organism>
<dbReference type="InterPro" id="IPR036660">
    <property type="entry name" value="Fe-S_hydroAse_TtdB_cat_sf"/>
</dbReference>
<gene>
    <name evidence="4" type="ORF">ENM84_00975</name>
</gene>
<evidence type="ECO:0000256" key="2">
    <source>
        <dbReference type="ARBA" id="ARBA00023239"/>
    </source>
</evidence>
<dbReference type="EMBL" id="DRZI01000030">
    <property type="protein sequence ID" value="HHP81215.1"/>
    <property type="molecule type" value="Genomic_DNA"/>
</dbReference>
<reference evidence="4" key="1">
    <citation type="journal article" date="2020" name="mSystems">
        <title>Genome- and Community-Level Interaction Insights into Carbon Utilization and Element Cycling Functions of Hydrothermarchaeota in Hydrothermal Sediment.</title>
        <authorList>
            <person name="Zhou Z."/>
            <person name="Liu Y."/>
            <person name="Xu W."/>
            <person name="Pan J."/>
            <person name="Luo Z.H."/>
            <person name="Li M."/>
        </authorList>
    </citation>
    <scope>NUCLEOTIDE SEQUENCE [LARGE SCALE GENOMIC DNA]</scope>
    <source>
        <strain evidence="4">SpSt-1121</strain>
    </source>
</reference>
<dbReference type="InterPro" id="IPR004647">
    <property type="entry name" value="Fe-S_hydro-lyase_TtdB-typ_cat"/>
</dbReference>
<evidence type="ECO:0000259" key="3">
    <source>
        <dbReference type="Pfam" id="PF05683"/>
    </source>
</evidence>
<protein>
    <submittedName>
        <fullName evidence="4">Fumarate hydratase</fullName>
    </submittedName>
</protein>
<sequence length="197" mass="21927">MNEYKLKTPLSEEDIRRLRVGDIVYLSGVIYTARDAAHKRIIEHLREGKALPFNLQGGVIYHCGPVAIKKDSQWVIVAGGPTTSMRMELYEYEVIEKLGVRMVIGKGGMGTKTAEACVKHGAVYVTFTGGVGVLAAQFIKRVIDVYWLDLGIPEAIWVLEVMDFGPLIVAIDSFGKNLIDEIVNEAIKRKNRLISIH</sequence>
<name>A0A7C5TGG8_9CREN</name>
<comment type="similarity">
    <text evidence="1">Belongs to the class-I fumarase family.</text>
</comment>
<proteinExistence type="inferred from homology"/>
<dbReference type="PANTHER" id="PTHR43351">
    <property type="entry name" value="L(+)-TARTRATE DEHYDRATASE SUBUNIT BETA"/>
    <property type="match status" value="1"/>
</dbReference>
<comment type="caution">
    <text evidence="4">The sequence shown here is derived from an EMBL/GenBank/DDBJ whole genome shotgun (WGS) entry which is preliminary data.</text>
</comment>
<keyword evidence="2" id="KW-0456">Lyase</keyword>
<dbReference type="NCBIfam" id="TIGR00723">
    <property type="entry name" value="ttdB_fumA_fumB"/>
    <property type="match status" value="1"/>
</dbReference>
<feature type="domain" description="Fe-S hydro-lyase tartrate dehydratase beta-type catalytic" evidence="3">
    <location>
        <begin position="5"/>
        <end position="179"/>
    </location>
</feature>
<dbReference type="AlphaFoldDB" id="A0A7C5TGG8"/>
<dbReference type="SUPFAM" id="SSF117457">
    <property type="entry name" value="FumA C-terminal domain-like"/>
    <property type="match status" value="1"/>
</dbReference>
<dbReference type="GO" id="GO:0016836">
    <property type="term" value="F:hydro-lyase activity"/>
    <property type="evidence" value="ECO:0007669"/>
    <property type="project" value="InterPro"/>
</dbReference>
<dbReference type="Gene3D" id="3.20.130.10">
    <property type="entry name" value="Fe-S hydro-lyase, tartrate dehydratase beta-type, catalytic domain"/>
    <property type="match status" value="1"/>
</dbReference>
<evidence type="ECO:0000313" key="4">
    <source>
        <dbReference type="EMBL" id="HHP81215.1"/>
    </source>
</evidence>
<dbReference type="Pfam" id="PF05683">
    <property type="entry name" value="Fumerase_C"/>
    <property type="match status" value="1"/>
</dbReference>
<accession>A0A7C5TGG8</accession>